<feature type="non-terminal residue" evidence="2">
    <location>
        <position position="1"/>
    </location>
</feature>
<gene>
    <name evidence="2" type="ORF">DFP72DRAFT_753524</name>
</gene>
<feature type="non-terminal residue" evidence="2">
    <location>
        <position position="190"/>
    </location>
</feature>
<dbReference type="Pfam" id="PF12937">
    <property type="entry name" value="F-box-like"/>
    <property type="match status" value="1"/>
</dbReference>
<dbReference type="Gene3D" id="3.80.10.10">
    <property type="entry name" value="Ribonuclease Inhibitor"/>
    <property type="match status" value="1"/>
</dbReference>
<organism evidence="2 3">
    <name type="scientific">Ephemerocybe angulata</name>
    <dbReference type="NCBI Taxonomy" id="980116"/>
    <lineage>
        <taxon>Eukaryota</taxon>
        <taxon>Fungi</taxon>
        <taxon>Dikarya</taxon>
        <taxon>Basidiomycota</taxon>
        <taxon>Agaricomycotina</taxon>
        <taxon>Agaricomycetes</taxon>
        <taxon>Agaricomycetidae</taxon>
        <taxon>Agaricales</taxon>
        <taxon>Agaricineae</taxon>
        <taxon>Psathyrellaceae</taxon>
        <taxon>Ephemerocybe</taxon>
    </lineage>
</organism>
<dbReference type="OrthoDB" id="2884925at2759"/>
<evidence type="ECO:0000259" key="1">
    <source>
        <dbReference type="Pfam" id="PF12937"/>
    </source>
</evidence>
<comment type="caution">
    <text evidence="2">The sequence shown here is derived from an EMBL/GenBank/DDBJ whole genome shotgun (WGS) entry which is preliminary data.</text>
</comment>
<dbReference type="AlphaFoldDB" id="A0A8H6HGP6"/>
<accession>A0A8H6HGP6</accession>
<keyword evidence="3" id="KW-1185">Reference proteome</keyword>
<sequence>RDDFAFVNGLPEEVLVEIFFLHATVMRTMEDPKKRNTWIHVTHVCRHWRVVALRNPLLWTDLSFYSRLELAELSLARSGTAPLRLEYEGSSSHFLNPILMDVLSQGTRLRSLHLSNNDVLPKLLRAFQDGRILEDLSLRESRRRIVKLPKKFLLGVAPNLQCLRLIGLTIRWEDLPLPSGLTELTIHANP</sequence>
<evidence type="ECO:0000313" key="2">
    <source>
        <dbReference type="EMBL" id="KAF6746065.1"/>
    </source>
</evidence>
<reference evidence="2 3" key="1">
    <citation type="submission" date="2020-07" db="EMBL/GenBank/DDBJ databases">
        <title>Comparative genomics of pyrophilous fungi reveals a link between fire events and developmental genes.</title>
        <authorList>
            <consortium name="DOE Joint Genome Institute"/>
            <person name="Steindorff A.S."/>
            <person name="Carver A."/>
            <person name="Calhoun S."/>
            <person name="Stillman K."/>
            <person name="Liu H."/>
            <person name="Lipzen A."/>
            <person name="Pangilinan J."/>
            <person name="Labutti K."/>
            <person name="Bruns T.D."/>
            <person name="Grigoriev I.V."/>
        </authorList>
    </citation>
    <scope>NUCLEOTIDE SEQUENCE [LARGE SCALE GENOMIC DNA]</scope>
    <source>
        <strain evidence="2 3">CBS 144469</strain>
    </source>
</reference>
<dbReference type="Proteomes" id="UP000521943">
    <property type="component" value="Unassembled WGS sequence"/>
</dbReference>
<name>A0A8H6HGP6_9AGAR</name>
<protein>
    <recommendedName>
        <fullName evidence="1">F-box domain-containing protein</fullName>
    </recommendedName>
</protein>
<dbReference type="InterPro" id="IPR032675">
    <property type="entry name" value="LRR_dom_sf"/>
</dbReference>
<dbReference type="EMBL" id="JACGCI010000096">
    <property type="protein sequence ID" value="KAF6746065.1"/>
    <property type="molecule type" value="Genomic_DNA"/>
</dbReference>
<proteinExistence type="predicted"/>
<dbReference type="SUPFAM" id="SSF52047">
    <property type="entry name" value="RNI-like"/>
    <property type="match status" value="1"/>
</dbReference>
<feature type="domain" description="F-box" evidence="1">
    <location>
        <begin position="8"/>
        <end position="64"/>
    </location>
</feature>
<evidence type="ECO:0000313" key="3">
    <source>
        <dbReference type="Proteomes" id="UP000521943"/>
    </source>
</evidence>
<dbReference type="InterPro" id="IPR001810">
    <property type="entry name" value="F-box_dom"/>
</dbReference>